<proteinExistence type="predicted"/>
<comment type="caution">
    <text evidence="1">The sequence shown here is derived from an EMBL/GenBank/DDBJ whole genome shotgun (WGS) entry which is preliminary data.</text>
</comment>
<evidence type="ECO:0000313" key="1">
    <source>
        <dbReference type="EMBL" id="PMP68481.1"/>
    </source>
</evidence>
<dbReference type="Proteomes" id="UP000235460">
    <property type="component" value="Unassembled WGS sequence"/>
</dbReference>
<reference evidence="1 2" key="1">
    <citation type="submission" date="2018-01" db="EMBL/GenBank/DDBJ databases">
        <title>Metagenomic assembled genomes from two thermal pools in the Uzon Caldera, Kamchatka, Russia.</title>
        <authorList>
            <person name="Wilkins L."/>
            <person name="Ettinger C."/>
        </authorList>
    </citation>
    <scope>NUCLEOTIDE SEQUENCE [LARGE SCALE GENOMIC DNA]</scope>
    <source>
        <strain evidence="1">ZAV-08</strain>
    </source>
</reference>
<dbReference type="AlphaFoldDB" id="A0A2N7PPU4"/>
<sequence>MLMKCQKCNYIFSEEIKICPKCGADMGMVLEKLGYFPPSASRAFLTIDDFKEKYPFERVETEREAKERKEEIEFTYEDK</sequence>
<accession>A0A2N7PPU4</accession>
<gene>
    <name evidence="1" type="ORF">C0190_01525</name>
</gene>
<dbReference type="EMBL" id="PNIK01000021">
    <property type="protein sequence ID" value="PMP68481.1"/>
    <property type="molecule type" value="Genomic_DNA"/>
</dbReference>
<organism evidence="1 2">
    <name type="scientific">Thermodesulfobacterium geofontis</name>
    <dbReference type="NCBI Taxonomy" id="1295609"/>
    <lineage>
        <taxon>Bacteria</taxon>
        <taxon>Pseudomonadati</taxon>
        <taxon>Thermodesulfobacteriota</taxon>
        <taxon>Thermodesulfobacteria</taxon>
        <taxon>Thermodesulfobacteriales</taxon>
        <taxon>Thermodesulfobacteriaceae</taxon>
        <taxon>Thermodesulfobacterium</taxon>
    </lineage>
</organism>
<protein>
    <submittedName>
        <fullName evidence="1">Uncharacterized protein</fullName>
    </submittedName>
</protein>
<evidence type="ECO:0000313" key="2">
    <source>
        <dbReference type="Proteomes" id="UP000235460"/>
    </source>
</evidence>
<name>A0A2N7PPU4_9BACT</name>